<dbReference type="Pfam" id="PF01925">
    <property type="entry name" value="TauE"/>
    <property type="match status" value="1"/>
</dbReference>
<evidence type="ECO:0000313" key="6">
    <source>
        <dbReference type="EMBL" id="TWT52241.1"/>
    </source>
</evidence>
<evidence type="ECO:0000256" key="3">
    <source>
        <dbReference type="ARBA" id="ARBA00022989"/>
    </source>
</evidence>
<comment type="caution">
    <text evidence="6">The sequence shown here is derived from an EMBL/GenBank/DDBJ whole genome shotgun (WGS) entry which is preliminary data.</text>
</comment>
<reference evidence="6 7" key="1">
    <citation type="submission" date="2019-02" db="EMBL/GenBank/DDBJ databases">
        <title>Deep-cultivation of Planctomycetes and their phenomic and genomic characterization uncovers novel biology.</title>
        <authorList>
            <person name="Wiegand S."/>
            <person name="Jogler M."/>
            <person name="Boedeker C."/>
            <person name="Pinto D."/>
            <person name="Vollmers J."/>
            <person name="Rivas-Marin E."/>
            <person name="Kohn T."/>
            <person name="Peeters S.H."/>
            <person name="Heuer A."/>
            <person name="Rast P."/>
            <person name="Oberbeckmann S."/>
            <person name="Bunk B."/>
            <person name="Jeske O."/>
            <person name="Meyerdierks A."/>
            <person name="Storesund J.E."/>
            <person name="Kallscheuer N."/>
            <person name="Luecker S."/>
            <person name="Lage O.M."/>
            <person name="Pohl T."/>
            <person name="Merkel B.J."/>
            <person name="Hornburger P."/>
            <person name="Mueller R.-W."/>
            <person name="Bruemmer F."/>
            <person name="Labrenz M."/>
            <person name="Spormann A.M."/>
            <person name="Op Den Camp H."/>
            <person name="Overmann J."/>
            <person name="Amann R."/>
            <person name="Jetten M.S.M."/>
            <person name="Mascher T."/>
            <person name="Medema M.H."/>
            <person name="Devos D.P."/>
            <person name="Kaster A.-K."/>
            <person name="Ovreas L."/>
            <person name="Rohde M."/>
            <person name="Galperin M.Y."/>
            <person name="Jogler C."/>
        </authorList>
    </citation>
    <scope>NUCLEOTIDE SEQUENCE [LARGE SCALE GENOMIC DNA]</scope>
    <source>
        <strain evidence="6 7">KOR42</strain>
    </source>
</reference>
<gene>
    <name evidence="6" type="ORF">KOR42_31090</name>
</gene>
<feature type="transmembrane region" description="Helical" evidence="5">
    <location>
        <begin position="190"/>
        <end position="212"/>
    </location>
</feature>
<keyword evidence="3 5" id="KW-1133">Transmembrane helix</keyword>
<proteinExistence type="inferred from homology"/>
<keyword evidence="5" id="KW-1003">Cell membrane</keyword>
<dbReference type="EMBL" id="SIHI01000007">
    <property type="protein sequence ID" value="TWT52241.1"/>
    <property type="molecule type" value="Genomic_DNA"/>
</dbReference>
<dbReference type="RefSeq" id="WP_197441202.1">
    <property type="nucleotide sequence ID" value="NZ_SIHI01000007.1"/>
</dbReference>
<feature type="transmembrane region" description="Helical" evidence="5">
    <location>
        <begin position="73"/>
        <end position="94"/>
    </location>
</feature>
<keyword evidence="7" id="KW-1185">Reference proteome</keyword>
<dbReference type="PANTHER" id="PTHR43701:SF2">
    <property type="entry name" value="MEMBRANE TRANSPORTER PROTEIN YJNA-RELATED"/>
    <property type="match status" value="1"/>
</dbReference>
<feature type="transmembrane region" description="Helical" evidence="5">
    <location>
        <begin position="163"/>
        <end position="184"/>
    </location>
</feature>
<dbReference type="InterPro" id="IPR002781">
    <property type="entry name" value="TM_pro_TauE-like"/>
</dbReference>
<dbReference type="GO" id="GO:0005886">
    <property type="term" value="C:plasma membrane"/>
    <property type="evidence" value="ECO:0007669"/>
    <property type="project" value="UniProtKB-SubCell"/>
</dbReference>
<accession>A0A5C5WQ42</accession>
<feature type="transmembrane region" description="Helical" evidence="5">
    <location>
        <begin position="106"/>
        <end position="124"/>
    </location>
</feature>
<keyword evidence="2 5" id="KW-0812">Transmembrane</keyword>
<dbReference type="PANTHER" id="PTHR43701">
    <property type="entry name" value="MEMBRANE TRANSPORTER PROTEIN MJ0441-RELATED"/>
    <property type="match status" value="1"/>
</dbReference>
<evidence type="ECO:0000313" key="7">
    <source>
        <dbReference type="Proteomes" id="UP000317243"/>
    </source>
</evidence>
<comment type="similarity">
    <text evidence="5">Belongs to the 4-toluene sulfonate uptake permease (TSUP) (TC 2.A.102) family.</text>
</comment>
<organism evidence="6 7">
    <name type="scientific">Thalassoglobus neptunius</name>
    <dbReference type="NCBI Taxonomy" id="1938619"/>
    <lineage>
        <taxon>Bacteria</taxon>
        <taxon>Pseudomonadati</taxon>
        <taxon>Planctomycetota</taxon>
        <taxon>Planctomycetia</taxon>
        <taxon>Planctomycetales</taxon>
        <taxon>Planctomycetaceae</taxon>
        <taxon>Thalassoglobus</taxon>
    </lineage>
</organism>
<protein>
    <recommendedName>
        <fullName evidence="5">Probable membrane transporter protein</fullName>
    </recommendedName>
</protein>
<evidence type="ECO:0000256" key="4">
    <source>
        <dbReference type="ARBA" id="ARBA00023136"/>
    </source>
</evidence>
<name>A0A5C5WQ42_9PLAN</name>
<evidence type="ECO:0000256" key="5">
    <source>
        <dbReference type="RuleBase" id="RU363041"/>
    </source>
</evidence>
<comment type="subcellular location">
    <subcellularLocation>
        <location evidence="5">Cell membrane</location>
        <topology evidence="5">Multi-pass membrane protein</topology>
    </subcellularLocation>
    <subcellularLocation>
        <location evidence="1">Membrane</location>
        <topology evidence="1">Multi-pass membrane protein</topology>
    </subcellularLocation>
</comment>
<dbReference type="Proteomes" id="UP000317243">
    <property type="component" value="Unassembled WGS sequence"/>
</dbReference>
<feature type="transmembrane region" description="Helical" evidence="5">
    <location>
        <begin position="7"/>
        <end position="36"/>
    </location>
</feature>
<feature type="transmembrane region" description="Helical" evidence="5">
    <location>
        <begin position="42"/>
        <end position="61"/>
    </location>
</feature>
<evidence type="ECO:0000256" key="2">
    <source>
        <dbReference type="ARBA" id="ARBA00022692"/>
    </source>
</evidence>
<dbReference type="InterPro" id="IPR051598">
    <property type="entry name" value="TSUP/Inactive_protease-like"/>
</dbReference>
<feature type="transmembrane region" description="Helical" evidence="5">
    <location>
        <begin position="261"/>
        <end position="278"/>
    </location>
</feature>
<dbReference type="AlphaFoldDB" id="A0A5C5WQ42"/>
<evidence type="ECO:0000256" key="1">
    <source>
        <dbReference type="ARBA" id="ARBA00004141"/>
    </source>
</evidence>
<keyword evidence="4 5" id="KW-0472">Membrane</keyword>
<sequence length="281" mass="29670">MEWIVAIVVSFGVGTLSAIFGVGGGFILVPVLTTILDYPTPIIVGSTVCYVLGPATTSMLYRQTELLDWRLPLIVAGGLFTGVLLGSNTLNRVANSSSGQGGAESVVLGTYLVLLTILGFFSLWETERALQFRPVPRGWLKGISIPPIVTLPEWNRQKMSIPVLAWFGVIVGFLSGLLGISGGLLVVPGFLYLFGLPAQATVASSMVVVWIVSAQSTFAHALSGNIDLQLVAALLTGGTIGARVGSSLGQRLGSQQLRRNFGILALTTAILVGLRLLFTEN</sequence>